<dbReference type="GO" id="GO:0034485">
    <property type="term" value="F:phosphatidylinositol-3,4,5-trisphosphate 5-phosphatase activity"/>
    <property type="evidence" value="ECO:0007669"/>
    <property type="project" value="TreeGrafter"/>
</dbReference>
<dbReference type="GO" id="GO:0004445">
    <property type="term" value="F:inositol-polyphosphate 5-phosphatase activity"/>
    <property type="evidence" value="ECO:0007669"/>
    <property type="project" value="InterPro"/>
</dbReference>
<evidence type="ECO:0000313" key="6">
    <source>
        <dbReference type="Proteomes" id="UP001168877"/>
    </source>
</evidence>
<dbReference type="Pfam" id="PF22669">
    <property type="entry name" value="Exo_endo_phos2"/>
    <property type="match status" value="2"/>
</dbReference>
<feature type="domain" description="Inositol polyphosphate-related phosphatase" evidence="4">
    <location>
        <begin position="211"/>
        <end position="546"/>
    </location>
</feature>
<dbReference type="SUPFAM" id="SSF56219">
    <property type="entry name" value="DNase I-like"/>
    <property type="match status" value="2"/>
</dbReference>
<dbReference type="InterPro" id="IPR000300">
    <property type="entry name" value="IPPc"/>
</dbReference>
<sequence length="635" mass="72003">MNKSLQTTHVKLLAFDLLSLNPTSDPTTFSRSATLLLSRAEILGTVTLRDYKPNKFLKFTVDDGTGVVPCVLWLNHLTSPYFSRRDPASVRVIANVATDFASQIKIGAVARVRGRIASYRGDVQITVSDVVIEKDPNAEVLHCLNCLRLARKCYDVVAVRNCGDEDWRSNFSEREACTIKKSRTERSSKRNSDRIRRGKIDLDSSQVTDVNNYRVFVATWNVAGKSPPSYLNLEDWLHTSPPADIYVLGFQEIVPLNAGNVLGTENNGPARKWLALIRKTLNSLPGTSGGFHTPSPIPDPIVELDADFEGSTRQKASSFFQRRSFQSLSRSMRMDNDMSMSQPRLDRRFSVCDRVIFGHRPSDYDPNFRWGSSDDENDPGDSPVTTQYSPITYSGSFSMEDRDRSSGNSRYCLVASKQMVGIFLTVWVKSDLRDNVRNMKVSCVGRGLMGYLGNKLRIEQIQGRVFDGWNEGRIYFPPTYKYSNNSDRYAGDDRHPKEKRRTPAWCDRILWYGRGLNQLSYVRGESRFSDHRPVYSMFLAEVESVNRSRIKKSMSCSSARIEIEELLPQPHSHGSHSYECIANRRKCNSFKNFSPASSSQQVRLALPLRNPVFIVIGTFNRMPTVQKKVHNVISF</sequence>
<gene>
    <name evidence="5" type="ORF">LWI29_029177</name>
</gene>
<dbReference type="PANTHER" id="PTHR45666:SF22">
    <property type="entry name" value="TYPE I INOSITOL POLYPHOSPHATE 5-PHOSPHATASE 4"/>
    <property type="match status" value="1"/>
</dbReference>
<dbReference type="InterPro" id="IPR004365">
    <property type="entry name" value="NA-bd_OB_tRNA"/>
</dbReference>
<keyword evidence="6" id="KW-1185">Reference proteome</keyword>
<dbReference type="Gene3D" id="2.40.50.140">
    <property type="entry name" value="Nucleic acid-binding proteins"/>
    <property type="match status" value="1"/>
</dbReference>
<dbReference type="SUPFAM" id="SSF50249">
    <property type="entry name" value="Nucleic acid-binding proteins"/>
    <property type="match status" value="1"/>
</dbReference>
<dbReference type="EMBL" id="JAUESC010000384">
    <property type="protein sequence ID" value="KAK0582755.1"/>
    <property type="molecule type" value="Genomic_DNA"/>
</dbReference>
<organism evidence="5 6">
    <name type="scientific">Acer saccharum</name>
    <name type="common">Sugar maple</name>
    <dbReference type="NCBI Taxonomy" id="4024"/>
    <lineage>
        <taxon>Eukaryota</taxon>
        <taxon>Viridiplantae</taxon>
        <taxon>Streptophyta</taxon>
        <taxon>Embryophyta</taxon>
        <taxon>Tracheophyta</taxon>
        <taxon>Spermatophyta</taxon>
        <taxon>Magnoliopsida</taxon>
        <taxon>eudicotyledons</taxon>
        <taxon>Gunneridae</taxon>
        <taxon>Pentapetalae</taxon>
        <taxon>rosids</taxon>
        <taxon>malvids</taxon>
        <taxon>Sapindales</taxon>
        <taxon>Sapindaceae</taxon>
        <taxon>Hippocastanoideae</taxon>
        <taxon>Acereae</taxon>
        <taxon>Acer</taxon>
    </lineage>
</organism>
<proteinExistence type="inferred from homology"/>
<keyword evidence="2" id="KW-0378">Hydrolase</keyword>
<reference evidence="5" key="2">
    <citation type="submission" date="2023-06" db="EMBL/GenBank/DDBJ databases">
        <authorList>
            <person name="Swenson N.G."/>
            <person name="Wegrzyn J.L."/>
            <person name="Mcevoy S.L."/>
        </authorList>
    </citation>
    <scope>NUCLEOTIDE SEQUENCE</scope>
    <source>
        <strain evidence="5">NS2018</strain>
        <tissue evidence="5">Leaf</tissue>
    </source>
</reference>
<dbReference type="GO" id="GO:0004439">
    <property type="term" value="F:phosphatidylinositol-4,5-bisphosphate 5-phosphatase activity"/>
    <property type="evidence" value="ECO:0007669"/>
    <property type="project" value="TreeGrafter"/>
</dbReference>
<dbReference type="InterPro" id="IPR012340">
    <property type="entry name" value="NA-bd_OB-fold"/>
</dbReference>
<protein>
    <recommendedName>
        <fullName evidence="4">Inositol polyphosphate-related phosphatase domain-containing protein</fullName>
    </recommendedName>
</protein>
<evidence type="ECO:0000313" key="5">
    <source>
        <dbReference type="EMBL" id="KAK0582755.1"/>
    </source>
</evidence>
<evidence type="ECO:0000259" key="4">
    <source>
        <dbReference type="SMART" id="SM00128"/>
    </source>
</evidence>
<name>A0AA39S041_ACESA</name>
<dbReference type="Proteomes" id="UP001168877">
    <property type="component" value="Unassembled WGS sequence"/>
</dbReference>
<evidence type="ECO:0000256" key="3">
    <source>
        <dbReference type="SAM" id="MobiDB-lite"/>
    </source>
</evidence>
<dbReference type="SMART" id="SM00128">
    <property type="entry name" value="IPPc"/>
    <property type="match status" value="1"/>
</dbReference>
<dbReference type="InterPro" id="IPR045849">
    <property type="entry name" value="IP5P_plant"/>
</dbReference>
<accession>A0AA39S041</accession>
<evidence type="ECO:0000256" key="2">
    <source>
        <dbReference type="ARBA" id="ARBA00022801"/>
    </source>
</evidence>
<comment type="caution">
    <text evidence="5">The sequence shown here is derived from an EMBL/GenBank/DDBJ whole genome shotgun (WGS) entry which is preliminary data.</text>
</comment>
<reference evidence="5" key="1">
    <citation type="journal article" date="2022" name="Plant J.">
        <title>Strategies of tolerance reflected in two North American maple genomes.</title>
        <authorList>
            <person name="McEvoy S.L."/>
            <person name="Sezen U.U."/>
            <person name="Trouern-Trend A."/>
            <person name="McMahon S.M."/>
            <person name="Schaberg P.G."/>
            <person name="Yang J."/>
            <person name="Wegrzyn J.L."/>
            <person name="Swenson N.G."/>
        </authorList>
    </citation>
    <scope>NUCLEOTIDE SEQUENCE</scope>
    <source>
        <strain evidence="5">NS2018</strain>
    </source>
</reference>
<dbReference type="AlphaFoldDB" id="A0AA39S041"/>
<dbReference type="GO" id="GO:0003676">
    <property type="term" value="F:nucleic acid binding"/>
    <property type="evidence" value="ECO:0007669"/>
    <property type="project" value="InterPro"/>
</dbReference>
<dbReference type="Gene3D" id="3.60.10.10">
    <property type="entry name" value="Endonuclease/exonuclease/phosphatase"/>
    <property type="match status" value="3"/>
</dbReference>
<feature type="region of interest" description="Disordered" evidence="3">
    <location>
        <begin position="367"/>
        <end position="403"/>
    </location>
</feature>
<comment type="similarity">
    <text evidence="1">Belongs to the inositol polyphosphate 5-phosphatase family.</text>
</comment>
<dbReference type="InterPro" id="IPR036691">
    <property type="entry name" value="Endo/exonu/phosph_ase_sf"/>
</dbReference>
<dbReference type="PANTHER" id="PTHR45666">
    <property type="entry name" value="TYPE IV INOSITOL POLYPHOSPHATE 5-PHOSPHATASE 9"/>
    <property type="match status" value="1"/>
</dbReference>
<feature type="compositionally biased region" description="Polar residues" evidence="3">
    <location>
        <begin position="383"/>
        <end position="397"/>
    </location>
</feature>
<dbReference type="FunFam" id="3.60.10.10:FF:000071">
    <property type="entry name" value="type I inositol polyphosphate 5-phosphatase 4 isoform X1"/>
    <property type="match status" value="1"/>
</dbReference>
<dbReference type="Pfam" id="PF01336">
    <property type="entry name" value="tRNA_anti-codon"/>
    <property type="match status" value="1"/>
</dbReference>
<evidence type="ECO:0000256" key="1">
    <source>
        <dbReference type="ARBA" id="ARBA00010768"/>
    </source>
</evidence>
<dbReference type="GO" id="GO:0046856">
    <property type="term" value="P:phosphatidylinositol dephosphorylation"/>
    <property type="evidence" value="ECO:0007669"/>
    <property type="project" value="InterPro"/>
</dbReference>